<dbReference type="CDD" id="cd16936">
    <property type="entry name" value="HATPase_RsbW-like"/>
    <property type="match status" value="1"/>
</dbReference>
<dbReference type="InterPro" id="IPR036890">
    <property type="entry name" value="HATPase_C_sf"/>
</dbReference>
<keyword evidence="3" id="KW-0808">Transferase</keyword>
<feature type="domain" description="Histidine kinase/HSP90-like ATPase" evidence="2">
    <location>
        <begin position="30"/>
        <end position="133"/>
    </location>
</feature>
<name>A0A7R6PZG9_9BACT</name>
<dbReference type="InterPro" id="IPR050267">
    <property type="entry name" value="Anti-sigma-factor_SerPK"/>
</dbReference>
<dbReference type="InterPro" id="IPR003594">
    <property type="entry name" value="HATPase_dom"/>
</dbReference>
<reference evidence="3 4" key="1">
    <citation type="journal article" date="2012" name="Extremophiles">
        <title>Thermotomaculum hydrothermale gen. nov., sp. nov., a novel heterotrophic thermophile within the phylum Acidobacteria from a deep-sea hydrothermal vent chimney in the Southern Okinawa Trough.</title>
        <authorList>
            <person name="Izumi H."/>
            <person name="Nunoura T."/>
            <person name="Miyazaki M."/>
            <person name="Mino S."/>
            <person name="Toki T."/>
            <person name="Takai K."/>
            <person name="Sako Y."/>
            <person name="Sawabe T."/>
            <person name="Nakagawa S."/>
        </authorList>
    </citation>
    <scope>NUCLEOTIDE SEQUENCE [LARGE SCALE GENOMIC DNA]</scope>
    <source>
        <strain evidence="3 4">AC55</strain>
    </source>
</reference>
<evidence type="ECO:0000313" key="4">
    <source>
        <dbReference type="Proteomes" id="UP000595564"/>
    </source>
</evidence>
<dbReference type="KEGG" id="thyd:TTHT_1055"/>
<dbReference type="Gene3D" id="3.30.565.10">
    <property type="entry name" value="Histidine kinase-like ATPase, C-terminal domain"/>
    <property type="match status" value="1"/>
</dbReference>
<protein>
    <submittedName>
        <fullName evidence="3">Anti-sigma B factor</fullName>
        <ecNumber evidence="3">2.7.11.1</ecNumber>
    </submittedName>
</protein>
<keyword evidence="1" id="KW-0723">Serine/threonine-protein kinase</keyword>
<dbReference type="RefSeq" id="WP_201328946.1">
    <property type="nucleotide sequence ID" value="NZ_AP017470.1"/>
</dbReference>
<gene>
    <name evidence="3" type="ORF">TTHT_1055</name>
</gene>
<proteinExistence type="predicted"/>
<dbReference type="Proteomes" id="UP000595564">
    <property type="component" value="Chromosome"/>
</dbReference>
<dbReference type="GO" id="GO:0004674">
    <property type="term" value="F:protein serine/threonine kinase activity"/>
    <property type="evidence" value="ECO:0007669"/>
    <property type="project" value="UniProtKB-KW"/>
</dbReference>
<evidence type="ECO:0000259" key="2">
    <source>
        <dbReference type="Pfam" id="PF13581"/>
    </source>
</evidence>
<organism evidence="3 4">
    <name type="scientific">Thermotomaculum hydrothermale</name>
    <dbReference type="NCBI Taxonomy" id="981385"/>
    <lineage>
        <taxon>Bacteria</taxon>
        <taxon>Pseudomonadati</taxon>
        <taxon>Acidobacteriota</taxon>
        <taxon>Holophagae</taxon>
        <taxon>Thermotomaculales</taxon>
        <taxon>Thermotomaculaceae</taxon>
        <taxon>Thermotomaculum</taxon>
    </lineage>
</organism>
<dbReference type="PANTHER" id="PTHR35526:SF3">
    <property type="entry name" value="ANTI-SIGMA-F FACTOR RSBW"/>
    <property type="match status" value="1"/>
</dbReference>
<dbReference type="EMBL" id="AP017470">
    <property type="protein sequence ID" value="BBB32593.1"/>
    <property type="molecule type" value="Genomic_DNA"/>
</dbReference>
<dbReference type="EC" id="2.7.11.1" evidence="3"/>
<keyword evidence="4" id="KW-1185">Reference proteome</keyword>
<evidence type="ECO:0000313" key="3">
    <source>
        <dbReference type="EMBL" id="BBB32593.1"/>
    </source>
</evidence>
<keyword evidence="1" id="KW-0418">Kinase</keyword>
<evidence type="ECO:0000256" key="1">
    <source>
        <dbReference type="ARBA" id="ARBA00022527"/>
    </source>
</evidence>
<dbReference type="Pfam" id="PF13581">
    <property type="entry name" value="HATPase_c_2"/>
    <property type="match status" value="1"/>
</dbReference>
<dbReference type="AlphaFoldDB" id="A0A7R6PZG9"/>
<dbReference type="SUPFAM" id="SSF55874">
    <property type="entry name" value="ATPase domain of HSP90 chaperone/DNA topoisomerase II/histidine kinase"/>
    <property type="match status" value="1"/>
</dbReference>
<dbReference type="PANTHER" id="PTHR35526">
    <property type="entry name" value="ANTI-SIGMA-F FACTOR RSBW-RELATED"/>
    <property type="match status" value="1"/>
</dbReference>
<sequence>MREIAFTVNSKLKLLNIVEDGVDFFLKNQCKLDEDSIYWFKVGFHELLINAYLHGNKKREDLLIEVKVVYKNKKIKANISDCGVGFDIEKIPDPTRPENILKPSGRGLLFVKKACDSVSFKRENNKFTVEITKRVKEVQNA</sequence>
<accession>A0A7R6PZG9</accession>